<dbReference type="PROSITE" id="PS51133">
    <property type="entry name" value="ZF_TFIIS_2"/>
    <property type="match status" value="1"/>
</dbReference>
<reference evidence="6" key="1">
    <citation type="journal article" date="2014" name="Genome Biol. Evol.">
        <title>Pangenome evidence for extensive interdomain horizontal transfer affecting lineage core and shell genes in uncultured planktonic thaumarchaeota and euryarchaeota.</title>
        <authorList>
            <person name="Deschamps P."/>
            <person name="Zivanovic Y."/>
            <person name="Moreira D."/>
            <person name="Rodriguez-Valera F."/>
            <person name="Lopez-Garcia P."/>
        </authorList>
    </citation>
    <scope>NUCLEOTIDE SEQUENCE</scope>
</reference>
<evidence type="ECO:0000256" key="3">
    <source>
        <dbReference type="ARBA" id="ARBA00022833"/>
    </source>
</evidence>
<dbReference type="EMBL" id="KF900494">
    <property type="protein sequence ID" value="AIE96968.1"/>
    <property type="molecule type" value="Genomic_DNA"/>
</dbReference>
<keyword evidence="6" id="KW-0648">Protein biosynthesis</keyword>
<dbReference type="CDD" id="cd13749">
    <property type="entry name" value="Zn-ribbon_TFIIS"/>
    <property type="match status" value="1"/>
</dbReference>
<dbReference type="PANTHER" id="PTHR11477:SF0">
    <property type="entry name" value="IP08861P-RELATED"/>
    <property type="match status" value="1"/>
</dbReference>
<dbReference type="AlphaFoldDB" id="A0A075G065"/>
<dbReference type="PROSITE" id="PS00466">
    <property type="entry name" value="ZF_TFIIS_1"/>
    <property type="match status" value="1"/>
</dbReference>
<dbReference type="SMART" id="SM00440">
    <property type="entry name" value="ZnF_C2C2"/>
    <property type="match status" value="1"/>
</dbReference>
<evidence type="ECO:0000256" key="4">
    <source>
        <dbReference type="PROSITE-ProRule" id="PRU00472"/>
    </source>
</evidence>
<dbReference type="GO" id="GO:0003746">
    <property type="term" value="F:translation elongation factor activity"/>
    <property type="evidence" value="ECO:0007669"/>
    <property type="project" value="UniProtKB-KW"/>
</dbReference>
<evidence type="ECO:0000256" key="2">
    <source>
        <dbReference type="ARBA" id="ARBA00022771"/>
    </source>
</evidence>
<proteinExistence type="predicted"/>
<keyword evidence="2 4" id="KW-0863">Zinc-finger</keyword>
<dbReference type="GO" id="GO:0006351">
    <property type="term" value="P:DNA-templated transcription"/>
    <property type="evidence" value="ECO:0007669"/>
    <property type="project" value="InterPro"/>
</dbReference>
<dbReference type="GO" id="GO:0008270">
    <property type="term" value="F:zinc ion binding"/>
    <property type="evidence" value="ECO:0007669"/>
    <property type="project" value="UniProtKB-KW"/>
</dbReference>
<keyword evidence="1" id="KW-0479">Metal-binding</keyword>
<evidence type="ECO:0000313" key="6">
    <source>
        <dbReference type="EMBL" id="AIE96968.1"/>
    </source>
</evidence>
<accession>A0A075G065</accession>
<protein>
    <submittedName>
        <fullName evidence="6">Transcription elongation factor TFIIS/Cofactor of enhancer-binding protein Sp1</fullName>
    </submittedName>
</protein>
<organism evidence="6">
    <name type="scientific">uncultured marine group II/III euryarchaeote AD1000_88_G11</name>
    <dbReference type="NCBI Taxonomy" id="1457822"/>
    <lineage>
        <taxon>Archaea</taxon>
        <taxon>Methanobacteriati</taxon>
        <taxon>Methanobacteriota</taxon>
        <taxon>environmental samples</taxon>
    </lineage>
</organism>
<dbReference type="SUPFAM" id="SSF57783">
    <property type="entry name" value="Zinc beta-ribbon"/>
    <property type="match status" value="1"/>
</dbReference>
<sequence>MKMIQNPDLFRKTIIENLNKYIQNSKKANNLEKSIYNFSIKQAKIKEIVRKWNNIHFINIYKYKYYNILMNINPDNYIQNSYLLNKIQNDEIDVKEVAFMSHQQLFPKLWEEIIQKKIKIDENMYETNMSSSTDEFKCYKCKRRKCTYYQMQTRSADEPMTTFVTCLNCGANWKC</sequence>
<feature type="domain" description="TFIIS-type" evidence="5">
    <location>
        <begin position="134"/>
        <end position="174"/>
    </location>
</feature>
<evidence type="ECO:0000259" key="5">
    <source>
        <dbReference type="PROSITE" id="PS51133"/>
    </source>
</evidence>
<name>A0A075G065_9EURY</name>
<dbReference type="InterPro" id="IPR001222">
    <property type="entry name" value="Znf_TFIIS"/>
</dbReference>
<keyword evidence="6" id="KW-0251">Elongation factor</keyword>
<evidence type="ECO:0000256" key="1">
    <source>
        <dbReference type="ARBA" id="ARBA00022723"/>
    </source>
</evidence>
<dbReference type="GO" id="GO:0003676">
    <property type="term" value="F:nucleic acid binding"/>
    <property type="evidence" value="ECO:0007669"/>
    <property type="project" value="InterPro"/>
</dbReference>
<dbReference type="Gene3D" id="2.20.25.10">
    <property type="match status" value="1"/>
</dbReference>
<dbReference type="Pfam" id="PF01096">
    <property type="entry name" value="Zn_ribbon_TFIIS"/>
    <property type="match status" value="1"/>
</dbReference>
<keyword evidence="3" id="KW-0862">Zinc</keyword>
<dbReference type="PANTHER" id="PTHR11477">
    <property type="entry name" value="TRANSCRIPTION FACTOR S-II ZINC FINGER DOMAIN-CONTAINING PROTEIN"/>
    <property type="match status" value="1"/>
</dbReference>